<feature type="transmembrane region" description="Helical" evidence="7">
    <location>
        <begin position="21"/>
        <end position="44"/>
    </location>
</feature>
<organism evidence="9 10">
    <name type="scientific">Mesorhabditis belari</name>
    <dbReference type="NCBI Taxonomy" id="2138241"/>
    <lineage>
        <taxon>Eukaryota</taxon>
        <taxon>Metazoa</taxon>
        <taxon>Ecdysozoa</taxon>
        <taxon>Nematoda</taxon>
        <taxon>Chromadorea</taxon>
        <taxon>Rhabditida</taxon>
        <taxon>Rhabditina</taxon>
        <taxon>Rhabditomorpha</taxon>
        <taxon>Rhabditoidea</taxon>
        <taxon>Rhabditidae</taxon>
        <taxon>Mesorhabditinae</taxon>
        <taxon>Mesorhabditis</taxon>
    </lineage>
</organism>
<dbReference type="FunFam" id="3.40.50.300:FF:000933">
    <property type="entry name" value="ABC transporter A family member 7"/>
    <property type="match status" value="1"/>
</dbReference>
<accession>A0AAF3E8M9</accession>
<evidence type="ECO:0000256" key="7">
    <source>
        <dbReference type="SAM" id="Phobius"/>
    </source>
</evidence>
<dbReference type="PROSITE" id="PS50893">
    <property type="entry name" value="ABC_TRANSPORTER_2"/>
    <property type="match status" value="1"/>
</dbReference>
<dbReference type="WBParaSite" id="MBELARI_LOCUS10276">
    <property type="protein sequence ID" value="MBELARI_LOCUS10276"/>
    <property type="gene ID" value="MBELARI_LOCUS10276"/>
</dbReference>
<dbReference type="PROSITE" id="PS00211">
    <property type="entry name" value="ABC_TRANSPORTER_1"/>
    <property type="match status" value="1"/>
</dbReference>
<dbReference type="SMART" id="SM00382">
    <property type="entry name" value="AAA"/>
    <property type="match status" value="1"/>
</dbReference>
<dbReference type="GO" id="GO:0005319">
    <property type="term" value="F:lipid transporter activity"/>
    <property type="evidence" value="ECO:0007669"/>
    <property type="project" value="TreeGrafter"/>
</dbReference>
<dbReference type="InterPro" id="IPR017871">
    <property type="entry name" value="ABC_transporter-like_CS"/>
</dbReference>
<dbReference type="GO" id="GO:0140359">
    <property type="term" value="F:ABC-type transporter activity"/>
    <property type="evidence" value="ECO:0007669"/>
    <property type="project" value="InterPro"/>
</dbReference>
<evidence type="ECO:0000313" key="9">
    <source>
        <dbReference type="Proteomes" id="UP000887575"/>
    </source>
</evidence>
<feature type="transmembrane region" description="Helical" evidence="7">
    <location>
        <begin position="311"/>
        <end position="340"/>
    </location>
</feature>
<evidence type="ECO:0000259" key="8">
    <source>
        <dbReference type="PROSITE" id="PS50893"/>
    </source>
</evidence>
<dbReference type="SUPFAM" id="SSF52540">
    <property type="entry name" value="P-loop containing nucleoside triphosphate hydrolases"/>
    <property type="match status" value="1"/>
</dbReference>
<evidence type="ECO:0000256" key="3">
    <source>
        <dbReference type="ARBA" id="ARBA00022741"/>
    </source>
</evidence>
<dbReference type="Pfam" id="PF00005">
    <property type="entry name" value="ABC_tran"/>
    <property type="match status" value="1"/>
</dbReference>
<evidence type="ECO:0000256" key="6">
    <source>
        <dbReference type="ARBA" id="ARBA00023136"/>
    </source>
</evidence>
<dbReference type="PANTHER" id="PTHR19229">
    <property type="entry name" value="ATP-BINDING CASSETTE TRANSPORTER SUBFAMILY A ABCA"/>
    <property type="match status" value="1"/>
</dbReference>
<evidence type="ECO:0000256" key="2">
    <source>
        <dbReference type="ARBA" id="ARBA00022692"/>
    </source>
</evidence>
<dbReference type="Gene3D" id="3.40.50.300">
    <property type="entry name" value="P-loop containing nucleotide triphosphate hydrolases"/>
    <property type="match status" value="1"/>
</dbReference>
<keyword evidence="4" id="KW-0067">ATP-binding</keyword>
<keyword evidence="6 7" id="KW-0472">Membrane</keyword>
<feature type="domain" description="ABC transporter" evidence="8">
    <location>
        <begin position="387"/>
        <end position="606"/>
    </location>
</feature>
<protein>
    <recommendedName>
        <fullName evidence="8">ABC transporter domain-containing protein</fullName>
    </recommendedName>
</protein>
<comment type="subcellular location">
    <subcellularLocation>
        <location evidence="1">Membrane</location>
        <topology evidence="1">Multi-pass membrane protein</topology>
    </subcellularLocation>
</comment>
<proteinExistence type="predicted"/>
<evidence type="ECO:0000313" key="10">
    <source>
        <dbReference type="WBParaSite" id="MBELARI_LOCUS10276"/>
    </source>
</evidence>
<feature type="transmembrane region" description="Helical" evidence="7">
    <location>
        <begin position="212"/>
        <end position="236"/>
    </location>
</feature>
<reference evidence="10" key="1">
    <citation type="submission" date="2024-02" db="UniProtKB">
        <authorList>
            <consortium name="WormBaseParasite"/>
        </authorList>
    </citation>
    <scope>IDENTIFICATION</scope>
</reference>
<evidence type="ECO:0000256" key="4">
    <source>
        <dbReference type="ARBA" id="ARBA00022840"/>
    </source>
</evidence>
<keyword evidence="9" id="KW-1185">Reference proteome</keyword>
<feature type="transmembrane region" description="Helical" evidence="7">
    <location>
        <begin position="243"/>
        <end position="259"/>
    </location>
</feature>
<dbReference type="Pfam" id="PF12698">
    <property type="entry name" value="ABC2_membrane_3"/>
    <property type="match status" value="1"/>
</dbReference>
<keyword evidence="3" id="KW-0547">Nucleotide-binding</keyword>
<dbReference type="InterPro" id="IPR026082">
    <property type="entry name" value="ABCA"/>
</dbReference>
<dbReference type="GO" id="GO:0005524">
    <property type="term" value="F:ATP binding"/>
    <property type="evidence" value="ECO:0007669"/>
    <property type="project" value="UniProtKB-KW"/>
</dbReference>
<dbReference type="GO" id="GO:0016020">
    <property type="term" value="C:membrane"/>
    <property type="evidence" value="ECO:0007669"/>
    <property type="project" value="UniProtKB-SubCell"/>
</dbReference>
<name>A0AAF3E8M9_9BILA</name>
<dbReference type="PANTHER" id="PTHR19229:SF151">
    <property type="entry name" value="ABC TRANSPORTER DOMAIN-CONTAINING PROTEIN"/>
    <property type="match status" value="1"/>
</dbReference>
<evidence type="ECO:0000256" key="5">
    <source>
        <dbReference type="ARBA" id="ARBA00022989"/>
    </source>
</evidence>
<feature type="transmembrane region" description="Helical" evidence="7">
    <location>
        <begin position="167"/>
        <end position="200"/>
    </location>
</feature>
<keyword evidence="2 7" id="KW-0812">Transmembrane</keyword>
<dbReference type="GO" id="GO:0016887">
    <property type="term" value="F:ATP hydrolysis activity"/>
    <property type="evidence" value="ECO:0007669"/>
    <property type="project" value="InterPro"/>
</dbReference>
<keyword evidence="5 7" id="KW-1133">Transmembrane helix</keyword>
<dbReference type="InterPro" id="IPR003593">
    <property type="entry name" value="AAA+_ATPase"/>
</dbReference>
<dbReference type="AlphaFoldDB" id="A0AAF3E8M9"/>
<dbReference type="CDD" id="cd03263">
    <property type="entry name" value="ABC_subfamily_A"/>
    <property type="match status" value="1"/>
</dbReference>
<sequence length="743" mass="83800">MRALKLFWLMTQKNLLVMRRSWVWTGLELVLPLIIGIPVSILIFQDDDYSTDKTPIYSQVVSPSLEFGSNFGYRYDWTLRDGISATWSNNDPYAWLARLNPSLTNSSPLPPITVDGLSWLDLQYRGWMDIFSIYHTIIAAIILPVMIHTGREIGSEKENGVKDFLSVMGLSPFIFISSHVFIGWIKGIIVVTAACIVPAMRLTNGLVSINVFFFFLPIYLYVLAAVVMSATVASVFNTSNSTIRVITIVHPLLVFLSVLDQTTPSIYNPWLSTVASLSYNGCLSRVFNAIQSYLYRNRALSFAELFEQTKYIFNIGPAICMLLFDIFWMSLIIIGAEFYYKSTDFSLFTFFKRIFSRGNKIHQGNIDEVKKLENSHEEIDKNLEADIVVENMTKIWGSTGDFAVQDMNLRARRGEVTVLLGHNGAGKSTTFSVICGITPQTSGIVKVNAQRVGYCPQGNALFERLTAMEHLWFFHQVKGAKNDWKIEGAQLLETLQMGEKKNTNSMALSGGMKRKLCLAMALIGDSKVVMLDEPTAGMDTGARQDVQRMLDIEKKNRTILFTTHYMDEAESLGDRIIIMVRGRDVASGSSQFLKRRFGTGYVLTIVMEDKSLRESSGLDILKEVKLFVSTATLTRFHGKQIEITLPQESQAAFSKLFAHLEDSQNLFGVSSFELVKWPNMEKMEETPEKRCLIQNLMKEQQVHKAEFSEMGTMRMFIAGNPENSPYSSIIDEAAKAKNIKVDC</sequence>
<dbReference type="InterPro" id="IPR027417">
    <property type="entry name" value="P-loop_NTPase"/>
</dbReference>
<dbReference type="InterPro" id="IPR003439">
    <property type="entry name" value="ABC_transporter-like_ATP-bd"/>
</dbReference>
<dbReference type="Proteomes" id="UP000887575">
    <property type="component" value="Unassembled WGS sequence"/>
</dbReference>
<feature type="transmembrane region" description="Helical" evidence="7">
    <location>
        <begin position="127"/>
        <end position="147"/>
    </location>
</feature>
<dbReference type="InterPro" id="IPR013525">
    <property type="entry name" value="ABC2_TM"/>
</dbReference>
<evidence type="ECO:0000256" key="1">
    <source>
        <dbReference type="ARBA" id="ARBA00004141"/>
    </source>
</evidence>